<feature type="compositionally biased region" description="Polar residues" evidence="5">
    <location>
        <begin position="746"/>
        <end position="760"/>
    </location>
</feature>
<dbReference type="InterPro" id="IPR015915">
    <property type="entry name" value="Kelch-typ_b-propeller"/>
</dbReference>
<feature type="transmembrane region" description="Helical" evidence="6">
    <location>
        <begin position="414"/>
        <end position="437"/>
    </location>
</feature>
<sequence length="770" mass="80379">MSLPKPPSASSLDNSCSVIHDNILYSYSPNGFLKLPLEDSAEWTQLDMGVKVTDGTCVGTTPPNAADAALFIVGGTSDAADYTGLQKYTFSTGNWTTITPSVPVTQNRLHHGSTYIPADDVILVYAGSQDGSTGPSSQTFTIQASEPYAALSFQSSAVPAVSPLVMQWSAADAAMMSGDGVDGKIYWFNPTAGWRYSGAGVQPPINTASGSVNAALVSGDDGSKNLFTFDLSTSPNSVTRTIVQDAAGNPLADSAPIAARSLDDGDAESFEKRAPTLTNWPAYNSTLAPKDTRTNYAMAQAPDGTVVFSGGNDQVPLAIFNPSDNGWVDAQKVLGDGESSIQDTTSSARTKSTTHSTSTTHSASTTHSVSTTLPFSTSATATGTAGFVPTDLSVPAIPTGTGSASDDSGPSSNAILGITLGAIGGFLALLGLILLLLRCRRRQLLHPEAGKPKTPPVDEKNTAAFAAQSAMAKNTLPPHVQKQLRGHQHTASSESTSSMAILMGRVGQHKPKQLSNDSIKSMTAHNQFKSTIGKPVLQPQQAPILQIQDEKGDTLATSAGLRPQEGLAGADDETRRSSGWNKYWSGGSALQILGYGAAQPSGQATEQPSAPAPAAQRSTMASDRSSHYSQATNVRNVRATQDSATVPPLNFEAPPGMSRVNTGSPVVSHYPEIPWREGMSGKIERPTSTVSALSASSGYSSGIPESVQESWDPTHAGKAWGVDRAPSSAYAPSEINVQPHPLGVSKQPQLTTASTSNDMSWLNLGDNSRV</sequence>
<dbReference type="GO" id="GO:0016020">
    <property type="term" value="C:membrane"/>
    <property type="evidence" value="ECO:0007669"/>
    <property type="project" value="UniProtKB-SubCell"/>
</dbReference>
<feature type="region of interest" description="Disordered" evidence="5">
    <location>
        <begin position="338"/>
        <end position="371"/>
    </location>
</feature>
<protein>
    <recommendedName>
        <fullName evidence="9">Pre-mRNA splicing factor CLF1</fullName>
    </recommendedName>
</protein>
<dbReference type="SUPFAM" id="SSF50965">
    <property type="entry name" value="Galactose oxidase, central domain"/>
    <property type="match status" value="1"/>
</dbReference>
<organism evidence="7 8">
    <name type="scientific">Trichoderma citrinoviride</name>
    <dbReference type="NCBI Taxonomy" id="58853"/>
    <lineage>
        <taxon>Eukaryota</taxon>
        <taxon>Fungi</taxon>
        <taxon>Dikarya</taxon>
        <taxon>Ascomycota</taxon>
        <taxon>Pezizomycotina</taxon>
        <taxon>Sordariomycetes</taxon>
        <taxon>Hypocreomycetidae</taxon>
        <taxon>Hypocreales</taxon>
        <taxon>Hypocreaceae</taxon>
        <taxon>Trichoderma</taxon>
    </lineage>
</organism>
<dbReference type="EMBL" id="KZ680221">
    <property type="protein sequence ID" value="PTB62956.1"/>
    <property type="molecule type" value="Genomic_DNA"/>
</dbReference>
<feature type="region of interest" description="Disordered" evidence="5">
    <location>
        <begin position="558"/>
        <end position="580"/>
    </location>
</feature>
<evidence type="ECO:0000256" key="6">
    <source>
        <dbReference type="SAM" id="Phobius"/>
    </source>
</evidence>
<reference evidence="8" key="1">
    <citation type="submission" date="2016-07" db="EMBL/GenBank/DDBJ databases">
        <title>Multiple horizontal gene transfer events from other fungi enriched the ability of initially mycotrophic Trichoderma (Ascomycota) to feed on dead plant biomass.</title>
        <authorList>
            <consortium name="DOE Joint Genome Institute"/>
            <person name="Atanasova L."/>
            <person name="Chenthamara K."/>
            <person name="Zhang J."/>
            <person name="Grujic M."/>
            <person name="Henrissat B."/>
            <person name="Kuo A."/>
            <person name="Aerts A."/>
            <person name="Salamov A."/>
            <person name="Lipzen A."/>
            <person name="Labutti K."/>
            <person name="Barry K."/>
            <person name="Miao Y."/>
            <person name="Rahimi M.J."/>
            <person name="Shen Q."/>
            <person name="Grigoriev I.V."/>
            <person name="Kubicek C.P."/>
            <person name="Druzhinina I.S."/>
        </authorList>
    </citation>
    <scope>NUCLEOTIDE SEQUENCE [LARGE SCALE GENOMIC DNA]</scope>
    <source>
        <strain evidence="8">TUCIM 6016</strain>
    </source>
</reference>
<keyword evidence="2 6" id="KW-0812">Transmembrane</keyword>
<proteinExistence type="predicted"/>
<evidence type="ECO:0000313" key="8">
    <source>
        <dbReference type="Proteomes" id="UP000241546"/>
    </source>
</evidence>
<keyword evidence="4 6" id="KW-0472">Membrane</keyword>
<evidence type="ECO:0000256" key="5">
    <source>
        <dbReference type="SAM" id="MobiDB-lite"/>
    </source>
</evidence>
<evidence type="ECO:0000256" key="3">
    <source>
        <dbReference type="ARBA" id="ARBA00022989"/>
    </source>
</evidence>
<keyword evidence="3 6" id="KW-1133">Transmembrane helix</keyword>
<keyword evidence="8" id="KW-1185">Reference proteome</keyword>
<feature type="region of interest" description="Disordered" evidence="5">
    <location>
        <begin position="598"/>
        <end position="665"/>
    </location>
</feature>
<feature type="region of interest" description="Disordered" evidence="5">
    <location>
        <begin position="732"/>
        <end position="770"/>
    </location>
</feature>
<accession>A0A2T4B0V5</accession>
<evidence type="ECO:0000256" key="4">
    <source>
        <dbReference type="ARBA" id="ARBA00023136"/>
    </source>
</evidence>
<name>A0A2T4B0V5_9HYPO</name>
<dbReference type="OrthoDB" id="5352000at2759"/>
<dbReference type="Proteomes" id="UP000241546">
    <property type="component" value="Unassembled WGS sequence"/>
</dbReference>
<feature type="compositionally biased region" description="Polar residues" evidence="5">
    <location>
        <begin position="617"/>
        <end position="644"/>
    </location>
</feature>
<feature type="compositionally biased region" description="Low complexity" evidence="5">
    <location>
        <begin position="603"/>
        <end position="616"/>
    </location>
</feature>
<dbReference type="AlphaFoldDB" id="A0A2T4B0V5"/>
<evidence type="ECO:0008006" key="9">
    <source>
        <dbReference type="Google" id="ProtNLM"/>
    </source>
</evidence>
<evidence type="ECO:0000313" key="7">
    <source>
        <dbReference type="EMBL" id="PTB62956.1"/>
    </source>
</evidence>
<evidence type="ECO:0000256" key="1">
    <source>
        <dbReference type="ARBA" id="ARBA00004167"/>
    </source>
</evidence>
<dbReference type="GeneID" id="36606457"/>
<feature type="compositionally biased region" description="Low complexity" evidence="5">
    <location>
        <begin position="344"/>
        <end position="371"/>
    </location>
</feature>
<dbReference type="InterPro" id="IPR051694">
    <property type="entry name" value="Immunoregulatory_rcpt-like"/>
</dbReference>
<gene>
    <name evidence="7" type="ORF">BBK36DRAFT_60188</name>
</gene>
<evidence type="ECO:0000256" key="2">
    <source>
        <dbReference type="ARBA" id="ARBA00022692"/>
    </source>
</evidence>
<dbReference type="Gene3D" id="2.120.10.80">
    <property type="entry name" value="Kelch-type beta propeller"/>
    <property type="match status" value="1"/>
</dbReference>
<dbReference type="PANTHER" id="PTHR15549">
    <property type="entry name" value="PAIRED IMMUNOGLOBULIN-LIKE TYPE 2 RECEPTOR"/>
    <property type="match status" value="1"/>
</dbReference>
<dbReference type="GO" id="GO:0071944">
    <property type="term" value="C:cell periphery"/>
    <property type="evidence" value="ECO:0007669"/>
    <property type="project" value="UniProtKB-ARBA"/>
</dbReference>
<comment type="subcellular location">
    <subcellularLocation>
        <location evidence="1">Membrane</location>
        <topology evidence="1">Single-pass membrane protein</topology>
    </subcellularLocation>
</comment>
<dbReference type="RefSeq" id="XP_024746276.1">
    <property type="nucleotide sequence ID" value="XM_024898339.1"/>
</dbReference>
<dbReference type="SUPFAM" id="SSF117281">
    <property type="entry name" value="Kelch motif"/>
    <property type="match status" value="1"/>
</dbReference>
<dbReference type="InterPro" id="IPR011043">
    <property type="entry name" value="Gal_Oxase/kelch_b-propeller"/>
</dbReference>